<dbReference type="Proteomes" id="UP000268093">
    <property type="component" value="Unassembled WGS sequence"/>
</dbReference>
<dbReference type="InterPro" id="IPR028241">
    <property type="entry name" value="RAVE2/Rogdi"/>
</dbReference>
<proteinExistence type="predicted"/>
<dbReference type="Pfam" id="PF01497">
    <property type="entry name" value="Peripla_BP_2"/>
    <property type="match status" value="1"/>
</dbReference>
<reference evidence="2 3" key="1">
    <citation type="journal article" date="2018" name="New Phytol.">
        <title>Phylogenomics of Endogonaceae and evolution of mycorrhizas within Mucoromycota.</title>
        <authorList>
            <person name="Chang Y."/>
            <person name="Desiro A."/>
            <person name="Na H."/>
            <person name="Sandor L."/>
            <person name="Lipzen A."/>
            <person name="Clum A."/>
            <person name="Barry K."/>
            <person name="Grigoriev I.V."/>
            <person name="Martin F.M."/>
            <person name="Stajich J.E."/>
            <person name="Smith M.E."/>
            <person name="Bonito G."/>
            <person name="Spatafora J.W."/>
        </authorList>
    </citation>
    <scope>NUCLEOTIDE SEQUENCE [LARGE SCALE GENOMIC DNA]</scope>
    <source>
        <strain evidence="2 3">GMNB39</strain>
    </source>
</reference>
<keyword evidence="3" id="KW-1185">Reference proteome</keyword>
<evidence type="ECO:0000313" key="3">
    <source>
        <dbReference type="Proteomes" id="UP000268093"/>
    </source>
</evidence>
<evidence type="ECO:0000259" key="1">
    <source>
        <dbReference type="PROSITE" id="PS50983"/>
    </source>
</evidence>
<dbReference type="AlphaFoldDB" id="A0A433D017"/>
<dbReference type="Gene3D" id="3.40.50.1980">
    <property type="entry name" value="Nitrogenase molybdenum iron protein domain"/>
    <property type="match status" value="2"/>
</dbReference>
<protein>
    <recommendedName>
        <fullName evidence="1">Fe/B12 periplasmic-binding domain-containing protein</fullName>
    </recommendedName>
</protein>
<dbReference type="SUPFAM" id="SSF53807">
    <property type="entry name" value="Helical backbone' metal receptor"/>
    <property type="match status" value="1"/>
</dbReference>
<feature type="domain" description="Fe/B12 periplasmic-binding" evidence="1">
    <location>
        <begin position="3"/>
        <end position="299"/>
    </location>
</feature>
<dbReference type="EMBL" id="RBNI01009408">
    <property type="protein sequence ID" value="RUP44177.1"/>
    <property type="molecule type" value="Genomic_DNA"/>
</dbReference>
<sequence>MLRVISLLPSAAEIICLVAGPEVLVDDFPTSITHLPVLTRAKTVFTNSEDVNRQVSESLAQGNSLYELDVEQLKALKPDVIVTQDLCDVCSIDLVTVERVVKDMSPAPKVVTLNPQSLSDVLESVTLVGSALSLDEAAARVRAELQGRIDAATRVASEGLFKRGGKRPAVAFAEWIDPFFVGGHWTPQIIELAGGAHPLNPSKDQSGAGKSFAIPPSRVLAQPTDILIICPCGLDIPTVERELDVLTTKARDKGEPNWWEVMREECKVAIVDGNQMFNRPGPRLVDALEWLTGLFNDVPEIIPRDFPYKLTGENAKDESAVLAREMKSLLEMFEGADAELAWLLTIDLPPTLANICTELTRCVKASASGAQDPNTKPGTLALSSVNNDSLKGYITINSSQIELTIKLPNYNRGNPFKTNLVASKPYPLDQAQHAKNYTLLALKALESYTQPYSKQDAVEATDILLKYVNWARSALTHASVEKLFPYKVCDSSLFTPELPDDLVVEFFISDAFVVCSISALQYHASMPTTSAVAKLLGGPKPVNKVVYPFWARDELGI</sequence>
<organism evidence="2 3">
    <name type="scientific">Jimgerdemannia flammicorona</name>
    <dbReference type="NCBI Taxonomy" id="994334"/>
    <lineage>
        <taxon>Eukaryota</taxon>
        <taxon>Fungi</taxon>
        <taxon>Fungi incertae sedis</taxon>
        <taxon>Mucoromycota</taxon>
        <taxon>Mucoromycotina</taxon>
        <taxon>Endogonomycetes</taxon>
        <taxon>Endogonales</taxon>
        <taxon>Endogonaceae</taxon>
        <taxon>Jimgerdemannia</taxon>
    </lineage>
</organism>
<dbReference type="Pfam" id="PF10259">
    <property type="entry name" value="Rogdi_lz"/>
    <property type="match status" value="1"/>
</dbReference>
<comment type="caution">
    <text evidence="2">The sequence shown here is derived from an EMBL/GenBank/DDBJ whole genome shotgun (WGS) entry which is preliminary data.</text>
</comment>
<dbReference type="InterPro" id="IPR002491">
    <property type="entry name" value="ABC_transptr_periplasmic_BD"/>
</dbReference>
<evidence type="ECO:0000313" key="2">
    <source>
        <dbReference type="EMBL" id="RUP44177.1"/>
    </source>
</evidence>
<dbReference type="PANTHER" id="PTHR42860">
    <property type="entry name" value="VITAMIN B12-BINDING PROTEIN"/>
    <property type="match status" value="1"/>
</dbReference>
<dbReference type="PANTHER" id="PTHR42860:SF1">
    <property type="entry name" value="VITAMIN B12-BINDING PROTEIN"/>
    <property type="match status" value="1"/>
</dbReference>
<accession>A0A433D017</accession>
<name>A0A433D017_9FUNG</name>
<dbReference type="PROSITE" id="PS50983">
    <property type="entry name" value="FE_B12_PBP"/>
    <property type="match status" value="1"/>
</dbReference>
<dbReference type="InterPro" id="IPR051030">
    <property type="entry name" value="Vitamin_B12-ABC_binding"/>
</dbReference>
<dbReference type="OrthoDB" id="274765at2759"/>
<gene>
    <name evidence="2" type="ORF">BC936DRAFT_149841</name>
</gene>